<protein>
    <submittedName>
        <fullName evidence="1">Condensation domain-containing protein</fullName>
    </submittedName>
</protein>
<accession>A0ABT1GZ86</accession>
<dbReference type="InterPro" id="IPR023213">
    <property type="entry name" value="CAT-like_dom_sf"/>
</dbReference>
<reference evidence="1 2" key="1">
    <citation type="submission" date="2022-06" db="EMBL/GenBank/DDBJ databases">
        <title>Genomic Encyclopedia of Archaeal and Bacterial Type Strains, Phase II (KMG-II): from individual species to whole genera.</title>
        <authorList>
            <person name="Goeker M."/>
        </authorList>
    </citation>
    <scope>NUCLEOTIDE SEQUENCE [LARGE SCALE GENOMIC DNA]</scope>
    <source>
        <strain evidence="1 2">DSM 45037</strain>
    </source>
</reference>
<gene>
    <name evidence="1" type="ORF">LX12_001496</name>
</gene>
<dbReference type="SUPFAM" id="SSF52777">
    <property type="entry name" value="CoA-dependent acyltransferases"/>
    <property type="match status" value="2"/>
</dbReference>
<name>A0ABT1GZ86_9NOCA</name>
<organism evidence="1 2">
    <name type="scientific">Williamsia serinedens</name>
    <dbReference type="NCBI Taxonomy" id="391736"/>
    <lineage>
        <taxon>Bacteria</taxon>
        <taxon>Bacillati</taxon>
        <taxon>Actinomycetota</taxon>
        <taxon>Actinomycetes</taxon>
        <taxon>Mycobacteriales</taxon>
        <taxon>Nocardiaceae</taxon>
        <taxon>Williamsia</taxon>
    </lineage>
</organism>
<evidence type="ECO:0000313" key="2">
    <source>
        <dbReference type="Proteomes" id="UP001205740"/>
    </source>
</evidence>
<keyword evidence="2" id="KW-1185">Reference proteome</keyword>
<dbReference type="RefSeq" id="WP_253653923.1">
    <property type="nucleotide sequence ID" value="NZ_BAAAOE010000003.1"/>
</dbReference>
<dbReference type="Proteomes" id="UP001205740">
    <property type="component" value="Unassembled WGS sequence"/>
</dbReference>
<comment type="caution">
    <text evidence="1">The sequence shown here is derived from an EMBL/GenBank/DDBJ whole genome shotgun (WGS) entry which is preliminary data.</text>
</comment>
<dbReference type="EMBL" id="JAMTCG010000003">
    <property type="protein sequence ID" value="MCP2160309.1"/>
    <property type="molecule type" value="Genomic_DNA"/>
</dbReference>
<sequence>MIAGALADWRPDLGELVWWTPDDEDGARAAGVVSEVGPSFLQRDHLVAAHAKRADGAPHRAVVTVTTEVAEALDTEAMARALTDFARAHDELRSRFVVADDGTITRILTPPHAITLAAHRETAPPDHAALVEVLHHRIDRDATHDRIPGWSVGAIDAGTSFALHITLDHSHTDGSAAIEALQEIVVRYRAHVTGTEPTLRPAGSHLDHVADELRRAGDITGDDPLVAHWRSVLVAHGRTVPRTALDIGLDGPAPVPAVAIDEPLVDAATAAACESRARAAGGSIAAALFAAIARAQWRVTGERRYFTSTVLSTRDPAFPGTQGWMCTFAPIALQADAGDPDDLVRAAAQQLRHARAHIDRPVHGVLAILAASGDFVPDSSSPQMVSYLDFRRLADPHAPEIVAGRVMPGVGRTRNANLWVNRNDDGLRLLSHVPDNPVARRSISALHRSLVSELTSFARVPEPIRYADHVGAQVP</sequence>
<proteinExistence type="predicted"/>
<evidence type="ECO:0000313" key="1">
    <source>
        <dbReference type="EMBL" id="MCP2160309.1"/>
    </source>
</evidence>
<dbReference type="Gene3D" id="3.30.559.30">
    <property type="entry name" value="Nonribosomal peptide synthetase, condensation domain"/>
    <property type="match status" value="1"/>
</dbReference>
<dbReference type="Gene3D" id="3.30.559.10">
    <property type="entry name" value="Chloramphenicol acetyltransferase-like domain"/>
    <property type="match status" value="1"/>
</dbReference>